<name>A0A561XNG8_ACIDE</name>
<reference evidence="1 2" key="1">
    <citation type="journal article" date="2015" name="Stand. Genomic Sci.">
        <title>Genomic Encyclopedia of Bacterial and Archaeal Type Strains, Phase III: the genomes of soil and plant-associated and newly described type strains.</title>
        <authorList>
            <person name="Whitman W.B."/>
            <person name="Woyke T."/>
            <person name="Klenk H.P."/>
            <person name="Zhou Y."/>
            <person name="Lilburn T.G."/>
            <person name="Beck B.J."/>
            <person name="De Vos P."/>
            <person name="Vandamme P."/>
            <person name="Eisen J.A."/>
            <person name="Garrity G."/>
            <person name="Hugenholtz P."/>
            <person name="Kyrpides N.C."/>
        </authorList>
    </citation>
    <scope>NUCLEOTIDE SEQUENCE [LARGE SCALE GENOMIC DNA]</scope>
    <source>
        <strain evidence="1 2">DSM 64</strain>
    </source>
</reference>
<dbReference type="EMBL" id="VJWE01000013">
    <property type="protein sequence ID" value="TWG37653.1"/>
    <property type="molecule type" value="Genomic_DNA"/>
</dbReference>
<proteinExistence type="predicted"/>
<dbReference type="GeneID" id="51111759"/>
<accession>A0A561XNG8</accession>
<dbReference type="AlphaFoldDB" id="A0A561XNG8"/>
<evidence type="ECO:0000313" key="2">
    <source>
        <dbReference type="Proteomes" id="UP000321485"/>
    </source>
</evidence>
<dbReference type="Proteomes" id="UP000321485">
    <property type="component" value="Unassembled WGS sequence"/>
</dbReference>
<evidence type="ECO:0000313" key="1">
    <source>
        <dbReference type="EMBL" id="TWG37653.1"/>
    </source>
</evidence>
<protein>
    <recommendedName>
        <fullName evidence="3">Ferritin-like metal-binding protein YciE</fullName>
    </recommendedName>
</protein>
<dbReference type="InterPro" id="IPR009078">
    <property type="entry name" value="Ferritin-like_SF"/>
</dbReference>
<dbReference type="SUPFAM" id="SSF47240">
    <property type="entry name" value="Ferritin-like"/>
    <property type="match status" value="1"/>
</dbReference>
<gene>
    <name evidence="1" type="ORF">ATF69_2701</name>
</gene>
<organism evidence="1 2">
    <name type="scientific">Acidovorax delafieldii</name>
    <name type="common">Pseudomonas delafieldii</name>
    <dbReference type="NCBI Taxonomy" id="47920"/>
    <lineage>
        <taxon>Bacteria</taxon>
        <taxon>Pseudomonadati</taxon>
        <taxon>Pseudomonadota</taxon>
        <taxon>Betaproteobacteria</taxon>
        <taxon>Burkholderiales</taxon>
        <taxon>Comamonadaceae</taxon>
        <taxon>Acidovorax</taxon>
    </lineage>
</organism>
<evidence type="ECO:0008006" key="3">
    <source>
        <dbReference type="Google" id="ProtNLM"/>
    </source>
</evidence>
<sequence>MPKSHYDSHQLDDLVLQMMETELGGEQVYRTALTCAINPDLKKEWQGYLEETLAHQNVVRGICDALGLDPDTQSPTRAVVKHIGTSLVQAMQLAKKSGSPDAAQLVACECVVHAETKDHANWELLGQVAKVATGDVGHTLKVAHKAVEKDEDHHLYHTKGWCRELAIQALGMPAVLPPPEEVKNVETAIGASRAEQQRTAML</sequence>
<dbReference type="RefSeq" id="WP_056061194.1">
    <property type="nucleotide sequence ID" value="NZ_CAXUPI020000004.1"/>
</dbReference>
<comment type="caution">
    <text evidence="1">The sequence shown here is derived from an EMBL/GenBank/DDBJ whole genome shotgun (WGS) entry which is preliminary data.</text>
</comment>